<protein>
    <recommendedName>
        <fullName evidence="5">Collagen-like protein</fullName>
    </recommendedName>
</protein>
<evidence type="ECO:0000313" key="4">
    <source>
        <dbReference type="Proteomes" id="UP000483078"/>
    </source>
</evidence>
<dbReference type="AlphaFoldDB" id="A0A7C9H9B5"/>
<dbReference type="RefSeq" id="WP_273247771.1">
    <property type="nucleotide sequence ID" value="NZ_VENJ01000002.1"/>
</dbReference>
<feature type="region of interest" description="Disordered" evidence="1">
    <location>
        <begin position="71"/>
        <end position="104"/>
    </location>
</feature>
<keyword evidence="2" id="KW-0732">Signal</keyword>
<organism evidence="3 4">
    <name type="scientific">Sediminimonas qiaohouensis</name>
    <dbReference type="NCBI Taxonomy" id="552061"/>
    <lineage>
        <taxon>Bacteria</taxon>
        <taxon>Pseudomonadati</taxon>
        <taxon>Pseudomonadota</taxon>
        <taxon>Alphaproteobacteria</taxon>
        <taxon>Rhodobacterales</taxon>
        <taxon>Roseobacteraceae</taxon>
        <taxon>Sediminimonas</taxon>
    </lineage>
</organism>
<reference evidence="3 4" key="1">
    <citation type="submission" date="2019-06" db="EMBL/GenBank/DDBJ databases">
        <title>Enrichment of Autotrophic Halophilic Microorganisms from Red Sea Brine Pool Using Microbial Electrosynthesis System.</title>
        <authorList>
            <person name="Alqahtani M.F."/>
            <person name="Bajracharya S."/>
            <person name="Katuri K.P."/>
            <person name="Ali M."/>
            <person name="Saikaly P.E."/>
        </authorList>
    </citation>
    <scope>NUCLEOTIDE SEQUENCE [LARGE SCALE GENOMIC DNA]</scope>
    <source>
        <strain evidence="3">MES6</strain>
    </source>
</reference>
<gene>
    <name evidence="3" type="ORF">FH759_01275</name>
</gene>
<name>A0A7C9H9B5_9RHOB</name>
<comment type="caution">
    <text evidence="3">The sequence shown here is derived from an EMBL/GenBank/DDBJ whole genome shotgun (WGS) entry which is preliminary data.</text>
</comment>
<feature type="chain" id="PRO_5028834979" description="Collagen-like protein" evidence="2">
    <location>
        <begin position="22"/>
        <end position="104"/>
    </location>
</feature>
<feature type="compositionally biased region" description="Low complexity" evidence="1">
    <location>
        <begin position="95"/>
        <end position="104"/>
    </location>
</feature>
<evidence type="ECO:0000256" key="2">
    <source>
        <dbReference type="SAM" id="SignalP"/>
    </source>
</evidence>
<feature type="signal peptide" evidence="2">
    <location>
        <begin position="1"/>
        <end position="21"/>
    </location>
</feature>
<dbReference type="EMBL" id="VENJ01000002">
    <property type="protein sequence ID" value="MTJ03311.1"/>
    <property type="molecule type" value="Genomic_DNA"/>
</dbReference>
<evidence type="ECO:0008006" key="5">
    <source>
        <dbReference type="Google" id="ProtNLM"/>
    </source>
</evidence>
<feature type="compositionally biased region" description="Gly residues" evidence="1">
    <location>
        <begin position="79"/>
        <end position="94"/>
    </location>
</feature>
<proteinExistence type="predicted"/>
<evidence type="ECO:0000256" key="1">
    <source>
        <dbReference type="SAM" id="MobiDB-lite"/>
    </source>
</evidence>
<dbReference type="PROSITE" id="PS51257">
    <property type="entry name" value="PROKAR_LIPOPROTEIN"/>
    <property type="match status" value="1"/>
</dbReference>
<dbReference type="Proteomes" id="UP000483078">
    <property type="component" value="Unassembled WGS sequence"/>
</dbReference>
<accession>A0A7C9H9B5</accession>
<sequence length="104" mass="10168">MFRVTMLGTGLAIAGFLGACAQPEPQKMAISGEPVYNKMGELQGCVQGNQSVPCQPGGGCQDVAGAAPCVPNEQYQPPGGNGGDGQTGGNGQTGTNGQTGAVAG</sequence>
<evidence type="ECO:0000313" key="3">
    <source>
        <dbReference type="EMBL" id="MTJ03311.1"/>
    </source>
</evidence>